<protein>
    <recommendedName>
        <fullName evidence="3">Lumazine-binding domain protein</fullName>
    </recommendedName>
</protein>
<dbReference type="EMBL" id="LKET01000016">
    <property type="protein sequence ID" value="KPU46048.1"/>
    <property type="molecule type" value="Genomic_DNA"/>
</dbReference>
<proteinExistence type="predicted"/>
<evidence type="ECO:0008006" key="3">
    <source>
        <dbReference type="Google" id="ProtNLM"/>
    </source>
</evidence>
<accession>A0A0N8NTX5</accession>
<dbReference type="AlphaFoldDB" id="A0A0N8NTX5"/>
<organism evidence="1 2">
    <name type="scientific">Oxobacter pfennigii</name>
    <dbReference type="NCBI Taxonomy" id="36849"/>
    <lineage>
        <taxon>Bacteria</taxon>
        <taxon>Bacillati</taxon>
        <taxon>Bacillota</taxon>
        <taxon>Clostridia</taxon>
        <taxon>Eubacteriales</taxon>
        <taxon>Clostridiaceae</taxon>
        <taxon>Oxobacter</taxon>
    </lineage>
</organism>
<dbReference type="Proteomes" id="UP000050326">
    <property type="component" value="Unassembled WGS sequence"/>
</dbReference>
<gene>
    <name evidence="1" type="ORF">OXPF_05290</name>
</gene>
<comment type="caution">
    <text evidence="1">The sequence shown here is derived from an EMBL/GenBank/DDBJ whole genome shotgun (WGS) entry which is preliminary data.</text>
</comment>
<keyword evidence="2" id="KW-1185">Reference proteome</keyword>
<reference evidence="1 2" key="1">
    <citation type="submission" date="2015-09" db="EMBL/GenBank/DDBJ databases">
        <title>Genome sequence of Oxobacter pfennigii DSM 3222.</title>
        <authorList>
            <person name="Poehlein A."/>
            <person name="Bengelsdorf F.R."/>
            <person name="Schiel-Bengelsdorf B."/>
            <person name="Duerre P."/>
            <person name="Daniel R."/>
        </authorList>
    </citation>
    <scope>NUCLEOTIDE SEQUENCE [LARGE SCALE GENOMIC DNA]</scope>
    <source>
        <strain evidence="1 2">DSM 3222</strain>
    </source>
</reference>
<evidence type="ECO:0000313" key="1">
    <source>
        <dbReference type="EMBL" id="KPU46048.1"/>
    </source>
</evidence>
<sequence length="165" mass="18571">MAKKTKKRRNKFRMFILLICLSILSVFIGVKSGEYMAYKLTNPSGENESMLSGFTGESNAGNTKNLSEDDMVSLTAIITEFVAAEHNKKAEKLASLSDLDYYNTLLKSIRSLTAADISIEEINFKEVSEDDVGIEAVFTKKGKRLSETVRFKKIDNTWKVINVKR</sequence>
<name>A0A0N8NTX5_9CLOT</name>
<evidence type="ECO:0000313" key="2">
    <source>
        <dbReference type="Proteomes" id="UP000050326"/>
    </source>
</evidence>
<dbReference type="STRING" id="36849.OXPF_05290"/>
<dbReference type="RefSeq" id="WP_054873653.1">
    <property type="nucleotide sequence ID" value="NZ_LKET01000016.1"/>
</dbReference>